<dbReference type="AlphaFoldDB" id="A0AAV2GKB5"/>
<organism evidence="2 3">
    <name type="scientific">Linum trigynum</name>
    <dbReference type="NCBI Taxonomy" id="586398"/>
    <lineage>
        <taxon>Eukaryota</taxon>
        <taxon>Viridiplantae</taxon>
        <taxon>Streptophyta</taxon>
        <taxon>Embryophyta</taxon>
        <taxon>Tracheophyta</taxon>
        <taxon>Spermatophyta</taxon>
        <taxon>Magnoliopsida</taxon>
        <taxon>eudicotyledons</taxon>
        <taxon>Gunneridae</taxon>
        <taxon>Pentapetalae</taxon>
        <taxon>rosids</taxon>
        <taxon>fabids</taxon>
        <taxon>Malpighiales</taxon>
        <taxon>Linaceae</taxon>
        <taxon>Linum</taxon>
    </lineage>
</organism>
<evidence type="ECO:0000313" key="2">
    <source>
        <dbReference type="EMBL" id="CAL1410867.1"/>
    </source>
</evidence>
<protein>
    <submittedName>
        <fullName evidence="2">Uncharacterized protein</fullName>
    </submittedName>
</protein>
<name>A0AAV2GKB5_9ROSI</name>
<dbReference type="Proteomes" id="UP001497516">
    <property type="component" value="Chromosome 9"/>
</dbReference>
<evidence type="ECO:0000313" key="3">
    <source>
        <dbReference type="Proteomes" id="UP001497516"/>
    </source>
</evidence>
<feature type="compositionally biased region" description="Basic residues" evidence="1">
    <location>
        <begin position="81"/>
        <end position="91"/>
    </location>
</feature>
<gene>
    <name evidence="2" type="ORF">LTRI10_LOCUS50254</name>
</gene>
<accession>A0AAV2GKB5</accession>
<evidence type="ECO:0000256" key="1">
    <source>
        <dbReference type="SAM" id="MobiDB-lite"/>
    </source>
</evidence>
<feature type="region of interest" description="Disordered" evidence="1">
    <location>
        <begin position="78"/>
        <end position="127"/>
    </location>
</feature>
<proteinExistence type="predicted"/>
<reference evidence="2 3" key="1">
    <citation type="submission" date="2024-04" db="EMBL/GenBank/DDBJ databases">
        <authorList>
            <person name="Fracassetti M."/>
        </authorList>
    </citation>
    <scope>NUCLEOTIDE SEQUENCE [LARGE SCALE GENOMIC DNA]</scope>
</reference>
<keyword evidence="3" id="KW-1185">Reference proteome</keyword>
<dbReference type="EMBL" id="OZ034822">
    <property type="protein sequence ID" value="CAL1410867.1"/>
    <property type="molecule type" value="Genomic_DNA"/>
</dbReference>
<sequence length="127" mass="14665">MRQCSGAQSYPHQFMGLNNPSLPFYNQMGQGGFLPKPNYMNTWNENGLINQAQLPLLFWDNRQIEAQYLSHWGLKQEQSRKKLKASRKRKSGVCIKEHSSLQNQVSDKREEAEDTNVGKVEMAHLMP</sequence>